<evidence type="ECO:0000256" key="5">
    <source>
        <dbReference type="ARBA" id="ARBA00023136"/>
    </source>
</evidence>
<dbReference type="EMBL" id="GG662622">
    <property type="protein sequence ID" value="EAR85267.2"/>
    <property type="molecule type" value="Genomic_DNA"/>
</dbReference>
<keyword evidence="4 8" id="KW-1133">Transmembrane helix</keyword>
<dbReference type="GO" id="GO:0005783">
    <property type="term" value="C:endoplasmic reticulum"/>
    <property type="evidence" value="ECO:0007669"/>
    <property type="project" value="TreeGrafter"/>
</dbReference>
<evidence type="ECO:0000256" key="2">
    <source>
        <dbReference type="ARBA" id="ARBA00022679"/>
    </source>
</evidence>
<feature type="region of interest" description="Disordered" evidence="7">
    <location>
        <begin position="1023"/>
        <end position="1042"/>
    </location>
</feature>
<feature type="region of interest" description="Disordered" evidence="7">
    <location>
        <begin position="55"/>
        <end position="94"/>
    </location>
</feature>
<keyword evidence="11" id="KW-1185">Reference proteome</keyword>
<evidence type="ECO:0000313" key="10">
    <source>
        <dbReference type="EMBL" id="EAR85267.2"/>
    </source>
</evidence>
<dbReference type="RefSeq" id="XP_001032930.2">
    <property type="nucleotide sequence ID" value="XM_001032930.2"/>
</dbReference>
<dbReference type="GO" id="GO:0019706">
    <property type="term" value="F:protein-cysteine S-palmitoyltransferase activity"/>
    <property type="evidence" value="ECO:0007669"/>
    <property type="project" value="TreeGrafter"/>
</dbReference>
<feature type="region of interest" description="Disordered" evidence="7">
    <location>
        <begin position="724"/>
        <end position="748"/>
    </location>
</feature>
<name>I7MGK8_TETTS</name>
<organism evidence="10 11">
    <name type="scientific">Tetrahymena thermophila (strain SB210)</name>
    <dbReference type="NCBI Taxonomy" id="312017"/>
    <lineage>
        <taxon>Eukaryota</taxon>
        <taxon>Sar</taxon>
        <taxon>Alveolata</taxon>
        <taxon>Ciliophora</taxon>
        <taxon>Intramacronucleata</taxon>
        <taxon>Oligohymenophorea</taxon>
        <taxon>Hymenostomatida</taxon>
        <taxon>Tetrahymenina</taxon>
        <taxon>Tetrahymenidae</taxon>
        <taxon>Tetrahymena</taxon>
    </lineage>
</organism>
<evidence type="ECO:0000256" key="8">
    <source>
        <dbReference type="SAM" id="Phobius"/>
    </source>
</evidence>
<keyword evidence="5 8" id="KW-0472">Membrane</keyword>
<dbReference type="PANTHER" id="PTHR22883">
    <property type="entry name" value="ZINC FINGER DHHC DOMAIN CONTAINING PROTEIN"/>
    <property type="match status" value="1"/>
</dbReference>
<feature type="transmembrane region" description="Helical" evidence="8">
    <location>
        <begin position="193"/>
        <end position="215"/>
    </location>
</feature>
<evidence type="ECO:0000256" key="3">
    <source>
        <dbReference type="ARBA" id="ARBA00022692"/>
    </source>
</evidence>
<dbReference type="OrthoDB" id="302728at2759"/>
<feature type="non-terminal residue" evidence="10">
    <location>
        <position position="1056"/>
    </location>
</feature>
<dbReference type="GO" id="GO:0006612">
    <property type="term" value="P:protein targeting to membrane"/>
    <property type="evidence" value="ECO:0007669"/>
    <property type="project" value="TreeGrafter"/>
</dbReference>
<proteinExistence type="predicted"/>
<keyword evidence="6" id="KW-0012">Acyltransferase</keyword>
<accession>I7MGK8</accession>
<dbReference type="GO" id="GO:0016020">
    <property type="term" value="C:membrane"/>
    <property type="evidence" value="ECO:0007669"/>
    <property type="project" value="UniProtKB-SubCell"/>
</dbReference>
<dbReference type="PROSITE" id="PS50216">
    <property type="entry name" value="DHHC"/>
    <property type="match status" value="1"/>
</dbReference>
<evidence type="ECO:0000256" key="7">
    <source>
        <dbReference type="SAM" id="MobiDB-lite"/>
    </source>
</evidence>
<feature type="compositionally biased region" description="Low complexity" evidence="7">
    <location>
        <begin position="68"/>
        <end position="80"/>
    </location>
</feature>
<feature type="region of interest" description="Disordered" evidence="7">
    <location>
        <begin position="885"/>
        <end position="912"/>
    </location>
</feature>
<evidence type="ECO:0000313" key="11">
    <source>
        <dbReference type="Proteomes" id="UP000009168"/>
    </source>
</evidence>
<evidence type="ECO:0000256" key="4">
    <source>
        <dbReference type="ARBA" id="ARBA00022989"/>
    </source>
</evidence>
<feature type="transmembrane region" description="Helical" evidence="8">
    <location>
        <begin position="292"/>
        <end position="319"/>
    </location>
</feature>
<keyword evidence="3 8" id="KW-0812">Transmembrane</keyword>
<protein>
    <submittedName>
        <fullName evidence="10">DHHC zinc finger protein</fullName>
    </submittedName>
</protein>
<dbReference type="InParanoid" id="I7MGK8"/>
<keyword evidence="2" id="KW-0808">Transferase</keyword>
<reference evidence="11" key="1">
    <citation type="journal article" date="2006" name="PLoS Biol.">
        <title>Macronuclear genome sequence of the ciliate Tetrahymena thermophila, a model eukaryote.</title>
        <authorList>
            <person name="Eisen J.A."/>
            <person name="Coyne R.S."/>
            <person name="Wu M."/>
            <person name="Wu D."/>
            <person name="Thiagarajan M."/>
            <person name="Wortman J.R."/>
            <person name="Badger J.H."/>
            <person name="Ren Q."/>
            <person name="Amedeo P."/>
            <person name="Jones K.M."/>
            <person name="Tallon L.J."/>
            <person name="Delcher A.L."/>
            <person name="Salzberg S.L."/>
            <person name="Silva J.C."/>
            <person name="Haas B.J."/>
            <person name="Majoros W.H."/>
            <person name="Farzad M."/>
            <person name="Carlton J.M."/>
            <person name="Smith R.K. Jr."/>
            <person name="Garg J."/>
            <person name="Pearlman R.E."/>
            <person name="Karrer K.M."/>
            <person name="Sun L."/>
            <person name="Manning G."/>
            <person name="Elde N.C."/>
            <person name="Turkewitz A.P."/>
            <person name="Asai D.J."/>
            <person name="Wilkes D.E."/>
            <person name="Wang Y."/>
            <person name="Cai H."/>
            <person name="Collins K."/>
            <person name="Stewart B.A."/>
            <person name="Lee S.R."/>
            <person name="Wilamowska K."/>
            <person name="Weinberg Z."/>
            <person name="Ruzzo W.L."/>
            <person name="Wloga D."/>
            <person name="Gaertig J."/>
            <person name="Frankel J."/>
            <person name="Tsao C.-C."/>
            <person name="Gorovsky M.A."/>
            <person name="Keeling P.J."/>
            <person name="Waller R.F."/>
            <person name="Patron N.J."/>
            <person name="Cherry J.M."/>
            <person name="Stover N.A."/>
            <person name="Krieger C.J."/>
            <person name="del Toro C."/>
            <person name="Ryder H.F."/>
            <person name="Williamson S.C."/>
            <person name="Barbeau R.A."/>
            <person name="Hamilton E.P."/>
            <person name="Orias E."/>
        </authorList>
    </citation>
    <scope>NUCLEOTIDE SEQUENCE [LARGE SCALE GENOMIC DNA]</scope>
    <source>
        <strain evidence="11">SB210</strain>
    </source>
</reference>
<gene>
    <name evidence="10" type="ORF">TTHERM_00470400</name>
</gene>
<evidence type="ECO:0000256" key="1">
    <source>
        <dbReference type="ARBA" id="ARBA00004141"/>
    </source>
</evidence>
<feature type="transmembrane region" description="Helical" evidence="8">
    <location>
        <begin position="331"/>
        <end position="356"/>
    </location>
</feature>
<evidence type="ECO:0000259" key="9">
    <source>
        <dbReference type="Pfam" id="PF01529"/>
    </source>
</evidence>
<feature type="region of interest" description="Disordered" evidence="7">
    <location>
        <begin position="1"/>
        <end position="29"/>
    </location>
</feature>
<feature type="domain" description="Palmitoyltransferase DHHC" evidence="9">
    <location>
        <begin position="245"/>
        <end position="370"/>
    </location>
</feature>
<dbReference type="Proteomes" id="UP000009168">
    <property type="component" value="Unassembled WGS sequence"/>
</dbReference>
<feature type="compositionally biased region" description="Low complexity" evidence="7">
    <location>
        <begin position="7"/>
        <end position="29"/>
    </location>
</feature>
<dbReference type="AlphaFoldDB" id="I7MGK8"/>
<dbReference type="GeneID" id="7846316"/>
<sequence>MQAAFQNSNKSSEISSVNSKNRSESISSNSQQIQVGINLQGDQNIMPTIIIQKRSFPMRNDSRNDFQKCSTASCSASKKSLQPPKQGEFQNEKEQIHSDKLIMKIKDEQVVNSQNFAKNKKSQKLSPQYEDVNQEKLRQSFYGKRFFVGKGNISIGQQGKQHIVAFLGLFIPISCFILYEVQFPQGLCSYDGLSWIVIVSIASILSLFLFIYCSISNPGFIAIPLTQKQRHSLPVVQQKGQKLFDLRYCYTCHIYRPLRTHHCKICDLCVIERDHHCPFLNNCIGHQNRRGYIYFLLVIVTMKLLIVTECLFQIIYPFVEDDDFVQTIQRISVILAIIQCIYSAILAANILSLLIFQFQLIAKNHTTDEFRRLIVPDPKPVDIELNKEFDYGCLSNFNHVLFYSRPSEIIYQNFDKLDKTYLIQRYNYYKKKDILLDQEEEEIKLNNQFIIQNTKANNASEKVQLNDNNNNNNNDINNIKNNFHFTSMQSKPCISPQKQDQNIQDQTKFFLSSSKESAQRSNQAHLNSLFQLNIQHSQSQRITDKEHSPSQIFKEQNIQFNNQNLEQQIFKLDEIENNQVSQVGKTNNLAHLPPPPLILDNLKLRKISKNYSNQDFKDDQQNNDSEENQQNQFNVQQINLNLRKNKSLFVVTKNNSSRSEYNNQNQENNSRNGTIQQSTNSYYQKQIQSSQEQKANNLLQNNQNYQEYDSNIIIYELKPNEDTQVQSTQKRSTFSSYASKSQSSKNIENNSQNILASESTTPASCLQNNNKNTLDQINKKWQPANMDKQEIQNINFNQLLICDDDDDTPSSQIQQKRPDQVGIQYQQNINSANSSKNFVGFKNMSSDILSIQSQFIGDNSPKQNTMNTNQKDNILFDKNNIYHQNYNKQNSSDQSSISQFYQESRQKQYSTTSANTVGFDRNSIAKSKTNSTNDEILRNIKGFYNDPQQEQSTDLPTTFHDQQNIQTYQERIPSKLVPHSAVNEIQNNDDDFNIAQSQNNYDKNSIRQKQRLLQKRNKKLFQNMQKSSQQPRANSNNNSFSLCDNFVDENINNIAH</sequence>
<feature type="region of interest" description="Disordered" evidence="7">
    <location>
        <begin position="654"/>
        <end position="690"/>
    </location>
</feature>
<comment type="subcellular location">
    <subcellularLocation>
        <location evidence="1">Membrane</location>
        <topology evidence="1">Multi-pass membrane protein</topology>
    </subcellularLocation>
</comment>
<dbReference type="InterPro" id="IPR039859">
    <property type="entry name" value="PFA4/ZDH16/20/ERF2-like"/>
</dbReference>
<dbReference type="GO" id="GO:0005794">
    <property type="term" value="C:Golgi apparatus"/>
    <property type="evidence" value="ECO:0007669"/>
    <property type="project" value="TreeGrafter"/>
</dbReference>
<feature type="compositionally biased region" description="Low complexity" evidence="7">
    <location>
        <begin position="654"/>
        <end position="672"/>
    </location>
</feature>
<feature type="transmembrane region" description="Helical" evidence="8">
    <location>
        <begin position="163"/>
        <end position="181"/>
    </location>
</feature>
<dbReference type="STRING" id="312017.I7MGK8"/>
<dbReference type="Pfam" id="PF01529">
    <property type="entry name" value="DHHC"/>
    <property type="match status" value="1"/>
</dbReference>
<dbReference type="KEGG" id="tet:TTHERM_00470400"/>
<dbReference type="eggNOG" id="KOG1311">
    <property type="taxonomic scope" value="Eukaryota"/>
</dbReference>
<feature type="compositionally biased region" description="Low complexity" evidence="7">
    <location>
        <begin position="732"/>
        <end position="744"/>
    </location>
</feature>
<feature type="compositionally biased region" description="Polar residues" evidence="7">
    <location>
        <begin position="673"/>
        <end position="690"/>
    </location>
</feature>
<dbReference type="InterPro" id="IPR001594">
    <property type="entry name" value="Palmitoyltrfase_DHHC"/>
</dbReference>
<evidence type="ECO:0000256" key="6">
    <source>
        <dbReference type="ARBA" id="ARBA00023315"/>
    </source>
</evidence>